<keyword evidence="6" id="KW-1185">Reference proteome</keyword>
<dbReference type="InterPro" id="IPR000259">
    <property type="entry name" value="Adhesion_dom_fimbrial"/>
</dbReference>
<keyword evidence="3" id="KW-0281">Fimbrium</keyword>
<protein>
    <submittedName>
        <fullName evidence="5">Fimbrial protein</fullName>
    </submittedName>
</protein>
<gene>
    <name evidence="5" type="ORF">V4839_03450</name>
</gene>
<dbReference type="InterPro" id="IPR036937">
    <property type="entry name" value="Adhesion_dom_fimbrial_sf"/>
</dbReference>
<dbReference type="Gene3D" id="2.60.40.1090">
    <property type="entry name" value="Fimbrial-type adhesion domain"/>
    <property type="match status" value="1"/>
</dbReference>
<sequence>MNKRLSFILMILFQIITLKAIAGSCVSQTPTEARSLTVPLVIQLPSQSATATTGAVLFKKEASIAQLTGSHNIISNGCVNKLKKILAGRMISGQSGSGIFTTSTDGLGLRVTLIFDKPNHPRREWVLPFQNPISDLTNDSITTDDIKLRFEAIKTSIIKSGTSSVQLPSLLSLNDNSLVVNLALKIMATKSHCVIQMLNPQINLPSINADFIEKERKSKDYPANISLLCLNTKKASINIEGNNSANTPTIFNNLASDNPASGVGIEMLYNGSTLTPGIPIDIILPNQSSFALPLSVRYARLNEKVKEGNIKTQITLRINYL</sequence>
<dbReference type="PANTHER" id="PTHR33420">
    <property type="entry name" value="FIMBRIAL SUBUNIT ELFA-RELATED"/>
    <property type="match status" value="1"/>
</dbReference>
<dbReference type="Pfam" id="PF00419">
    <property type="entry name" value="Fimbrial"/>
    <property type="match status" value="1"/>
</dbReference>
<comment type="subcellular location">
    <subcellularLocation>
        <location evidence="1">Fimbrium</location>
    </subcellularLocation>
</comment>
<dbReference type="Gene3D" id="2.60.40.3310">
    <property type="match status" value="1"/>
</dbReference>
<reference evidence="5 6" key="1">
    <citation type="submission" date="2023-10" db="EMBL/GenBank/DDBJ databases">
        <title>Wastewater isolates of ESBL- and carbapenemase-producing Gram-negative bacteria from New Zealand.</title>
        <authorList>
            <person name="Straub C."/>
            <person name="Weaver L."/>
            <person name="Cornelius A."/>
            <person name="Mcgill E."/>
            <person name="Dyet K."/>
            <person name="White L."/>
            <person name="Pattis I."/>
        </authorList>
    </citation>
    <scope>NUCLEOTIDE SEQUENCE [LARGE SCALE GENOMIC DNA]</scope>
    <source>
        <strain evidence="5 6">ESBL35</strain>
    </source>
</reference>
<evidence type="ECO:0000256" key="1">
    <source>
        <dbReference type="ARBA" id="ARBA00004561"/>
    </source>
</evidence>
<comment type="similarity">
    <text evidence="2">Belongs to the fimbrial protein family.</text>
</comment>
<name>A0ABU7U6G2_LELAM</name>
<comment type="caution">
    <text evidence="5">The sequence shown here is derived from an EMBL/GenBank/DDBJ whole genome shotgun (WGS) entry which is preliminary data.</text>
</comment>
<proteinExistence type="inferred from homology"/>
<evidence type="ECO:0000313" key="5">
    <source>
        <dbReference type="EMBL" id="MEE9682557.1"/>
    </source>
</evidence>
<dbReference type="InterPro" id="IPR050263">
    <property type="entry name" value="Bact_Fimbrial_Adh_Pro"/>
</dbReference>
<dbReference type="EMBL" id="JAZKLI010000001">
    <property type="protein sequence ID" value="MEE9682557.1"/>
    <property type="molecule type" value="Genomic_DNA"/>
</dbReference>
<dbReference type="InterPro" id="IPR008966">
    <property type="entry name" value="Adhesion_dom_sf"/>
</dbReference>
<organism evidence="5 6">
    <name type="scientific">Lelliottia amnigena</name>
    <name type="common">Enterobacter amnigenus</name>
    <dbReference type="NCBI Taxonomy" id="61646"/>
    <lineage>
        <taxon>Bacteria</taxon>
        <taxon>Pseudomonadati</taxon>
        <taxon>Pseudomonadota</taxon>
        <taxon>Gammaproteobacteria</taxon>
        <taxon>Enterobacterales</taxon>
        <taxon>Enterobacteriaceae</taxon>
        <taxon>Lelliottia</taxon>
    </lineage>
</organism>
<evidence type="ECO:0000313" key="6">
    <source>
        <dbReference type="Proteomes" id="UP001335910"/>
    </source>
</evidence>
<dbReference type="PANTHER" id="PTHR33420:SF14">
    <property type="entry name" value="TYPE 1 FIMBRIN D-MANNOSE SPECIFIC ADHESIN"/>
    <property type="match status" value="1"/>
</dbReference>
<feature type="domain" description="Fimbrial-type adhesion" evidence="4">
    <location>
        <begin position="186"/>
        <end position="320"/>
    </location>
</feature>
<dbReference type="Proteomes" id="UP001335910">
    <property type="component" value="Unassembled WGS sequence"/>
</dbReference>
<accession>A0ABU7U6G2</accession>
<evidence type="ECO:0000256" key="3">
    <source>
        <dbReference type="ARBA" id="ARBA00023263"/>
    </source>
</evidence>
<evidence type="ECO:0000259" key="4">
    <source>
        <dbReference type="Pfam" id="PF00419"/>
    </source>
</evidence>
<dbReference type="SUPFAM" id="SSF49401">
    <property type="entry name" value="Bacterial adhesins"/>
    <property type="match status" value="1"/>
</dbReference>
<evidence type="ECO:0000256" key="2">
    <source>
        <dbReference type="ARBA" id="ARBA00006671"/>
    </source>
</evidence>
<dbReference type="RefSeq" id="WP_331388664.1">
    <property type="nucleotide sequence ID" value="NZ_JAZKLB010000001.1"/>
</dbReference>